<accession>A0A9D6Z6E4</accession>
<dbReference type="CDD" id="cd06558">
    <property type="entry name" value="crotonase-like"/>
    <property type="match status" value="1"/>
</dbReference>
<dbReference type="Gene3D" id="3.90.226.10">
    <property type="entry name" value="2-enoyl-CoA Hydratase, Chain A, domain 1"/>
    <property type="match status" value="1"/>
</dbReference>
<dbReference type="InterPro" id="IPR014748">
    <property type="entry name" value="Enoyl-CoA_hydra_C"/>
</dbReference>
<sequence length="263" mass="28405">MPVTFETTERIAILTISRPLAMNALDGETSAALNKAWIDFRDNPELWVAIITGAGGKAFCAGADIKGLSKYYNNTTAIQRKAKADREPGLGGITRNLEIWKPIIAAINGYCLAGGLEIALACDIRIASETATFGLTEVSRGIIPGAGGTQRLPRLIPLGKSLEMILTGESIDAQEAYRIGLVNRVVPADQLLPEATKLAERICRNAPLAVQAAKEAVYRGMDLPLSDGLRLEEFLAEPIRQSEDAKEGPRAFFEKRPALFKGK</sequence>
<dbReference type="InterPro" id="IPR001753">
    <property type="entry name" value="Enoyl-CoA_hydra/iso"/>
</dbReference>
<comment type="caution">
    <text evidence="5">The sequence shown here is derived from an EMBL/GenBank/DDBJ whole genome shotgun (WGS) entry which is preliminary data.</text>
</comment>
<evidence type="ECO:0000256" key="3">
    <source>
        <dbReference type="RuleBase" id="RU003707"/>
    </source>
</evidence>
<feature type="region of interest" description="Disordered" evidence="4">
    <location>
        <begin position="241"/>
        <end position="263"/>
    </location>
</feature>
<evidence type="ECO:0000256" key="4">
    <source>
        <dbReference type="SAM" id="MobiDB-lite"/>
    </source>
</evidence>
<evidence type="ECO:0000313" key="6">
    <source>
        <dbReference type="Proteomes" id="UP000807825"/>
    </source>
</evidence>
<dbReference type="GO" id="GO:0016836">
    <property type="term" value="F:hydro-lyase activity"/>
    <property type="evidence" value="ECO:0007669"/>
    <property type="project" value="UniProtKB-ARBA"/>
</dbReference>
<dbReference type="Gene3D" id="1.10.12.10">
    <property type="entry name" value="Lyase 2-enoyl-coa Hydratase, Chain A, domain 2"/>
    <property type="match status" value="1"/>
</dbReference>
<proteinExistence type="inferred from homology"/>
<dbReference type="FunFam" id="3.90.226.10:FF:000009">
    <property type="entry name" value="Carnitinyl-CoA dehydratase"/>
    <property type="match status" value="1"/>
</dbReference>
<dbReference type="Pfam" id="PF00378">
    <property type="entry name" value="ECH_1"/>
    <property type="match status" value="1"/>
</dbReference>
<evidence type="ECO:0000313" key="5">
    <source>
        <dbReference type="EMBL" id="MBI5252447.1"/>
    </source>
</evidence>
<dbReference type="Proteomes" id="UP000807825">
    <property type="component" value="Unassembled WGS sequence"/>
</dbReference>
<comment type="similarity">
    <text evidence="1 3">Belongs to the enoyl-CoA hydratase/isomerase family.</text>
</comment>
<evidence type="ECO:0000256" key="1">
    <source>
        <dbReference type="ARBA" id="ARBA00005254"/>
    </source>
</evidence>
<reference evidence="5" key="1">
    <citation type="submission" date="2020-07" db="EMBL/GenBank/DDBJ databases">
        <title>Huge and variable diversity of episymbiotic CPR bacteria and DPANN archaea in groundwater ecosystems.</title>
        <authorList>
            <person name="He C.Y."/>
            <person name="Keren R."/>
            <person name="Whittaker M."/>
            <person name="Farag I.F."/>
            <person name="Doudna J."/>
            <person name="Cate J.H.D."/>
            <person name="Banfield J.F."/>
        </authorList>
    </citation>
    <scope>NUCLEOTIDE SEQUENCE</scope>
    <source>
        <strain evidence="5">NC_groundwater_1664_Pr3_B-0.1um_52_9</strain>
    </source>
</reference>
<dbReference type="PANTHER" id="PTHR11941:SF54">
    <property type="entry name" value="ENOYL-COA HYDRATASE, MITOCHONDRIAL"/>
    <property type="match status" value="1"/>
</dbReference>
<dbReference type="PROSITE" id="PS00166">
    <property type="entry name" value="ENOYL_COA_HYDRATASE"/>
    <property type="match status" value="1"/>
</dbReference>
<organism evidence="5 6">
    <name type="scientific">Desulfomonile tiedjei</name>
    <dbReference type="NCBI Taxonomy" id="2358"/>
    <lineage>
        <taxon>Bacteria</taxon>
        <taxon>Pseudomonadati</taxon>
        <taxon>Thermodesulfobacteriota</taxon>
        <taxon>Desulfomonilia</taxon>
        <taxon>Desulfomonilales</taxon>
        <taxon>Desulfomonilaceae</taxon>
        <taxon>Desulfomonile</taxon>
    </lineage>
</organism>
<dbReference type="PANTHER" id="PTHR11941">
    <property type="entry name" value="ENOYL-COA HYDRATASE-RELATED"/>
    <property type="match status" value="1"/>
</dbReference>
<dbReference type="InterPro" id="IPR018376">
    <property type="entry name" value="Enoyl-CoA_hyd/isom_CS"/>
</dbReference>
<evidence type="ECO:0000256" key="2">
    <source>
        <dbReference type="ARBA" id="ARBA00023239"/>
    </source>
</evidence>
<gene>
    <name evidence="5" type="ORF">HY912_23380</name>
</gene>
<dbReference type="FunFam" id="1.10.12.10:FF:000001">
    <property type="entry name" value="Probable enoyl-CoA hydratase, mitochondrial"/>
    <property type="match status" value="1"/>
</dbReference>
<feature type="compositionally biased region" description="Basic and acidic residues" evidence="4">
    <location>
        <begin position="241"/>
        <end position="257"/>
    </location>
</feature>
<dbReference type="GO" id="GO:0006635">
    <property type="term" value="P:fatty acid beta-oxidation"/>
    <property type="evidence" value="ECO:0007669"/>
    <property type="project" value="TreeGrafter"/>
</dbReference>
<keyword evidence="2" id="KW-0456">Lyase</keyword>
<name>A0A9D6Z6E4_9BACT</name>
<dbReference type="InterPro" id="IPR029045">
    <property type="entry name" value="ClpP/crotonase-like_dom_sf"/>
</dbReference>
<dbReference type="EMBL" id="JACRDE010000608">
    <property type="protein sequence ID" value="MBI5252447.1"/>
    <property type="molecule type" value="Genomic_DNA"/>
</dbReference>
<dbReference type="AlphaFoldDB" id="A0A9D6Z6E4"/>
<protein>
    <submittedName>
        <fullName evidence="5">Enoyl-CoA hydratase/isomerase family protein</fullName>
    </submittedName>
</protein>
<dbReference type="SUPFAM" id="SSF52096">
    <property type="entry name" value="ClpP/crotonase"/>
    <property type="match status" value="1"/>
</dbReference>